<organism evidence="2 3">
    <name type="scientific">Polaromonas eurypsychrophila</name>
    <dbReference type="NCBI Taxonomy" id="1614635"/>
    <lineage>
        <taxon>Bacteria</taxon>
        <taxon>Pseudomonadati</taxon>
        <taxon>Pseudomonadota</taxon>
        <taxon>Betaproteobacteria</taxon>
        <taxon>Burkholderiales</taxon>
        <taxon>Comamonadaceae</taxon>
        <taxon>Polaromonas</taxon>
    </lineage>
</organism>
<evidence type="ECO:0000256" key="1">
    <source>
        <dbReference type="SAM" id="SignalP"/>
    </source>
</evidence>
<feature type="signal peptide" evidence="1">
    <location>
        <begin position="1"/>
        <end position="26"/>
    </location>
</feature>
<dbReference type="InterPro" id="IPR025514">
    <property type="entry name" value="DUF4402"/>
</dbReference>
<dbReference type="RefSeq" id="WP_188710207.1">
    <property type="nucleotide sequence ID" value="NZ_BMIG01000022.1"/>
</dbReference>
<evidence type="ECO:0000313" key="3">
    <source>
        <dbReference type="Proteomes" id="UP000620596"/>
    </source>
</evidence>
<dbReference type="Proteomes" id="UP000620596">
    <property type="component" value="Unassembled WGS sequence"/>
</dbReference>
<dbReference type="Pfam" id="PF14352">
    <property type="entry name" value="DUF4402"/>
    <property type="match status" value="1"/>
</dbReference>
<sequence>MKNMTRFSFLAAAVAVTSALSFSALAATATGTANATVLTPIAISAGTALNFGTLAGNATGGTVIVTAAGVRTPTGSVVVTGAAFTAGTFTVTGTGASTFAVTYPASFNVTSGANTMGVVVTGAAIGTLSGGTVSLPVGGTLTVGGNQAAGSYTGTYTMTVEYN</sequence>
<dbReference type="PROSITE" id="PS51318">
    <property type="entry name" value="TAT"/>
    <property type="match status" value="1"/>
</dbReference>
<gene>
    <name evidence="2" type="ORF">GCM10011496_38380</name>
</gene>
<keyword evidence="1" id="KW-0732">Signal</keyword>
<reference evidence="2" key="2">
    <citation type="submission" date="2020-09" db="EMBL/GenBank/DDBJ databases">
        <authorList>
            <person name="Sun Q."/>
            <person name="Zhou Y."/>
        </authorList>
    </citation>
    <scope>NUCLEOTIDE SEQUENCE</scope>
    <source>
        <strain evidence="2">CGMCC 1.15322</strain>
    </source>
</reference>
<accession>A0A916WM83</accession>
<evidence type="ECO:0000313" key="2">
    <source>
        <dbReference type="EMBL" id="GGB13754.1"/>
    </source>
</evidence>
<protein>
    <recommendedName>
        <fullName evidence="4">DUF4402 domain-containing protein</fullName>
    </recommendedName>
</protein>
<keyword evidence="3" id="KW-1185">Reference proteome</keyword>
<evidence type="ECO:0008006" key="4">
    <source>
        <dbReference type="Google" id="ProtNLM"/>
    </source>
</evidence>
<comment type="caution">
    <text evidence="2">The sequence shown here is derived from an EMBL/GenBank/DDBJ whole genome shotgun (WGS) entry which is preliminary data.</text>
</comment>
<dbReference type="AlphaFoldDB" id="A0A916WM83"/>
<reference evidence="2" key="1">
    <citation type="journal article" date="2014" name="Int. J. Syst. Evol. Microbiol.">
        <title>Complete genome sequence of Corynebacterium casei LMG S-19264T (=DSM 44701T), isolated from a smear-ripened cheese.</title>
        <authorList>
            <consortium name="US DOE Joint Genome Institute (JGI-PGF)"/>
            <person name="Walter F."/>
            <person name="Albersmeier A."/>
            <person name="Kalinowski J."/>
            <person name="Ruckert C."/>
        </authorList>
    </citation>
    <scope>NUCLEOTIDE SEQUENCE</scope>
    <source>
        <strain evidence="2">CGMCC 1.15322</strain>
    </source>
</reference>
<proteinExistence type="predicted"/>
<feature type="chain" id="PRO_5037840079" description="DUF4402 domain-containing protein" evidence="1">
    <location>
        <begin position="27"/>
        <end position="163"/>
    </location>
</feature>
<name>A0A916WM83_9BURK</name>
<dbReference type="EMBL" id="BMIG01000022">
    <property type="protein sequence ID" value="GGB13754.1"/>
    <property type="molecule type" value="Genomic_DNA"/>
</dbReference>
<dbReference type="InterPro" id="IPR006311">
    <property type="entry name" value="TAT_signal"/>
</dbReference>